<feature type="region of interest" description="Disordered" evidence="1">
    <location>
        <begin position="286"/>
        <end position="318"/>
    </location>
</feature>
<dbReference type="OMA" id="ENECSID"/>
<dbReference type="InParanoid" id="J9D7U1"/>
<feature type="compositionally biased region" description="Basic and acidic residues" evidence="1">
    <location>
        <begin position="55"/>
        <end position="64"/>
    </location>
</feature>
<feature type="compositionally biased region" description="Basic and acidic residues" evidence="1">
    <location>
        <begin position="290"/>
        <end position="299"/>
    </location>
</feature>
<protein>
    <submittedName>
        <fullName evidence="2">Uncharacterized protein</fullName>
    </submittedName>
</protein>
<dbReference type="EMBL" id="AFBI03000035">
    <property type="protein sequence ID" value="EJW03554.1"/>
    <property type="molecule type" value="Genomic_DNA"/>
</dbReference>
<comment type="caution">
    <text evidence="2">The sequence shown here is derived from an EMBL/GenBank/DDBJ whole genome shotgun (WGS) entry which is preliminary data.</text>
</comment>
<reference evidence="3" key="2">
    <citation type="submission" date="2015-07" db="EMBL/GenBank/DDBJ databases">
        <title>Contrasting host-pathogen interactions and genome evolution in two generalist and specialist microsporidian pathogens of mosquitoes.</title>
        <authorList>
            <consortium name="The Broad Institute Genomics Platform"/>
            <consortium name="The Broad Institute Genome Sequencing Center for Infectious Disease"/>
            <person name="Cuomo C.A."/>
            <person name="Sanscrainte N.D."/>
            <person name="Goldberg J.M."/>
            <person name="Heiman D."/>
            <person name="Young S."/>
            <person name="Zeng Q."/>
            <person name="Becnel J.J."/>
            <person name="Birren B.W."/>
        </authorList>
    </citation>
    <scope>NUCLEOTIDE SEQUENCE [LARGE SCALE GENOMIC DNA]</scope>
    <source>
        <strain evidence="3">USNM 41457</strain>
    </source>
</reference>
<feature type="region of interest" description="Disordered" evidence="1">
    <location>
        <begin position="167"/>
        <end position="208"/>
    </location>
</feature>
<gene>
    <name evidence="2" type="ORF">EDEG_02138</name>
</gene>
<evidence type="ECO:0000313" key="3">
    <source>
        <dbReference type="Proteomes" id="UP000003163"/>
    </source>
</evidence>
<organism evidence="2 3">
    <name type="scientific">Edhazardia aedis (strain USNM 41457)</name>
    <name type="common">Microsporidian parasite</name>
    <dbReference type="NCBI Taxonomy" id="1003232"/>
    <lineage>
        <taxon>Eukaryota</taxon>
        <taxon>Fungi</taxon>
        <taxon>Fungi incertae sedis</taxon>
        <taxon>Microsporidia</taxon>
        <taxon>Edhazardia</taxon>
    </lineage>
</organism>
<proteinExistence type="predicted"/>
<reference evidence="2 3" key="1">
    <citation type="submission" date="2011-08" db="EMBL/GenBank/DDBJ databases">
        <authorList>
            <person name="Liu Z.J."/>
            <person name="Shi F.L."/>
            <person name="Lu J.Q."/>
            <person name="Li M."/>
            <person name="Wang Z.L."/>
        </authorList>
    </citation>
    <scope>NUCLEOTIDE SEQUENCE [LARGE SCALE GENOMIC DNA]</scope>
    <source>
        <strain evidence="2 3">USNM 41457</strain>
    </source>
</reference>
<dbReference type="AlphaFoldDB" id="J9D7U1"/>
<dbReference type="HOGENOM" id="CLU_490034_0_0_1"/>
<feature type="region of interest" description="Disordered" evidence="1">
    <location>
        <begin position="229"/>
        <end position="252"/>
    </location>
</feature>
<evidence type="ECO:0000256" key="1">
    <source>
        <dbReference type="SAM" id="MobiDB-lite"/>
    </source>
</evidence>
<evidence type="ECO:0000313" key="2">
    <source>
        <dbReference type="EMBL" id="EJW03554.1"/>
    </source>
</evidence>
<sequence>MVRRASQLAKYYYQNCFSSTEPESSESADEDKKGNKKSLKKNQKNDENSFVNIKDTGKNTENQKSRNSKKTVILNEKSQPTKNIAEDIQNVKSKKSEKNLKQSKISKKQEEVVSKSEITKKMKKSANGEKKSLQSEEKQEETPEKIKISKMCIKKNRNAKNTFIVSEELNKDQEVSKITGNDGKNNKKSLQSKENEKNVEIPKNTKSTLKNNLQVPEVINITKKNSKITRKSVKNNKKGLQSKENEKTTDILKNDKKSLNSIKKSLQTKENDKTIEKIKNIKKSVKNKKIRENAKENIKSKRNTLKTHDPESITKRRSVRATSVANIIQSRLARKNERELKVKKKRNNLVFKLKASKTKNNRSKAKVIGKKNVKNAPISNVNELSKNIQDNFQIEVEYVQDKKDKKTIYREEDNELKKSKLENSMDIADKVLEAKNVTIDITGKKPDLFYKKPKVFKNVQHIKYINIKSGNSLSQNIEESNSDLDVVPGDLNNIFNNEDINFLFNELKNSFCEDSIHSENNVNLRREQNCDIESKDFTENECSIDHLYDNTIKKIF</sequence>
<feature type="compositionally biased region" description="Basic and acidic residues" evidence="1">
    <location>
        <begin position="107"/>
        <end position="147"/>
    </location>
</feature>
<feature type="region of interest" description="Disordered" evidence="1">
    <location>
        <begin position="16"/>
        <end position="149"/>
    </location>
</feature>
<dbReference type="VEuPathDB" id="MicrosporidiaDB:EDEG_02138"/>
<feature type="compositionally biased region" description="Basic and acidic residues" evidence="1">
    <location>
        <begin position="191"/>
        <end position="200"/>
    </location>
</feature>
<dbReference type="Proteomes" id="UP000003163">
    <property type="component" value="Unassembled WGS sequence"/>
</dbReference>
<name>J9D7U1_EDHAE</name>
<feature type="compositionally biased region" description="Basic and acidic residues" evidence="1">
    <location>
        <begin position="241"/>
        <end position="252"/>
    </location>
</feature>
<keyword evidence="3" id="KW-1185">Reference proteome</keyword>
<accession>J9D7U1</accession>